<dbReference type="InterPro" id="IPR015421">
    <property type="entry name" value="PyrdxlP-dep_Trfase_major"/>
</dbReference>
<organism evidence="1 2">
    <name type="scientific">Intestinimonas massiliensis</name>
    <name type="common">ex Afouda et al. 2020</name>
    <dbReference type="NCBI Taxonomy" id="1673721"/>
    <lineage>
        <taxon>Bacteria</taxon>
        <taxon>Bacillati</taxon>
        <taxon>Bacillota</taxon>
        <taxon>Clostridia</taxon>
        <taxon>Eubacteriales</taxon>
        <taxon>Intestinimonas</taxon>
    </lineage>
</organism>
<sequence>AQSGVAQAQKVRPCVAAGRIRASGRPEAEERPAGVRPGIPTEVAKRAKLMVVSYPNNPTTAMAPDAFYQET</sequence>
<dbReference type="Gene3D" id="3.40.640.10">
    <property type="entry name" value="Type I PLP-dependent aspartate aminotransferase-like (Major domain)"/>
    <property type="match status" value="1"/>
</dbReference>
<reference evidence="1" key="1">
    <citation type="submission" date="2022-06" db="EMBL/GenBank/DDBJ databases">
        <title>Isolation of gut microbiota from human fecal samples.</title>
        <authorList>
            <person name="Pamer E.G."/>
            <person name="Barat B."/>
            <person name="Waligurski E."/>
            <person name="Medina S."/>
            <person name="Paddock L."/>
            <person name="Mostad J."/>
        </authorList>
    </citation>
    <scope>NUCLEOTIDE SEQUENCE</scope>
    <source>
        <strain evidence="1">DFI.9.91</strain>
    </source>
</reference>
<name>A0AAW5JU80_9FIRM</name>
<gene>
    <name evidence="1" type="ORF">NE579_16580</name>
</gene>
<comment type="caution">
    <text evidence="1">The sequence shown here is derived from an EMBL/GenBank/DDBJ whole genome shotgun (WGS) entry which is preliminary data.</text>
</comment>
<dbReference type="AlphaFoldDB" id="A0AAW5JU80"/>
<accession>A0AAW5JU80</accession>
<dbReference type="EMBL" id="JANFYS010000282">
    <property type="protein sequence ID" value="MCQ4772021.1"/>
    <property type="molecule type" value="Genomic_DNA"/>
</dbReference>
<feature type="non-terminal residue" evidence="1">
    <location>
        <position position="1"/>
    </location>
</feature>
<protein>
    <recommendedName>
        <fullName evidence="3">Histidinol-phosphate transaminase</fullName>
    </recommendedName>
</protein>
<evidence type="ECO:0000313" key="2">
    <source>
        <dbReference type="Proteomes" id="UP001204562"/>
    </source>
</evidence>
<proteinExistence type="predicted"/>
<dbReference type="Proteomes" id="UP001204562">
    <property type="component" value="Unassembled WGS sequence"/>
</dbReference>
<evidence type="ECO:0008006" key="3">
    <source>
        <dbReference type="Google" id="ProtNLM"/>
    </source>
</evidence>
<evidence type="ECO:0000313" key="1">
    <source>
        <dbReference type="EMBL" id="MCQ4772021.1"/>
    </source>
</evidence>